<evidence type="ECO:0000256" key="2">
    <source>
        <dbReference type="ARBA" id="ARBA00022723"/>
    </source>
</evidence>
<evidence type="ECO:0000256" key="3">
    <source>
        <dbReference type="ARBA" id="ARBA00022737"/>
    </source>
</evidence>
<feature type="domain" description="C2H2-type" evidence="10">
    <location>
        <begin position="333"/>
        <end position="356"/>
    </location>
</feature>
<keyword evidence="2" id="KW-0479">Metal-binding</keyword>
<dbReference type="GO" id="GO:0005654">
    <property type="term" value="C:nucleoplasm"/>
    <property type="evidence" value="ECO:0007669"/>
    <property type="project" value="TreeGrafter"/>
</dbReference>
<organism evidence="11 12">
    <name type="scientific">Stegodyphus mimosarum</name>
    <name type="common">African social velvet spider</name>
    <dbReference type="NCBI Taxonomy" id="407821"/>
    <lineage>
        <taxon>Eukaryota</taxon>
        <taxon>Metazoa</taxon>
        <taxon>Ecdysozoa</taxon>
        <taxon>Arthropoda</taxon>
        <taxon>Chelicerata</taxon>
        <taxon>Arachnida</taxon>
        <taxon>Araneae</taxon>
        <taxon>Araneomorphae</taxon>
        <taxon>Entelegynae</taxon>
        <taxon>Eresoidea</taxon>
        <taxon>Eresidae</taxon>
        <taxon>Stegodyphus</taxon>
    </lineage>
</organism>
<name>A0A087UB13_STEMI</name>
<dbReference type="SUPFAM" id="SSF57667">
    <property type="entry name" value="beta-beta-alpha zinc fingers"/>
    <property type="match status" value="1"/>
</dbReference>
<accession>A0A087UB13</accession>
<dbReference type="SMART" id="SM00355">
    <property type="entry name" value="ZnF_C2H2"/>
    <property type="match status" value="3"/>
</dbReference>
<keyword evidence="3" id="KW-0677">Repeat</keyword>
<dbReference type="EMBL" id="KK119061">
    <property type="protein sequence ID" value="KFM74552.1"/>
    <property type="molecule type" value="Genomic_DNA"/>
</dbReference>
<evidence type="ECO:0000256" key="1">
    <source>
        <dbReference type="ARBA" id="ARBA00004123"/>
    </source>
</evidence>
<proteinExistence type="predicted"/>
<evidence type="ECO:0000256" key="5">
    <source>
        <dbReference type="ARBA" id="ARBA00023015"/>
    </source>
</evidence>
<dbReference type="PROSITE" id="PS00028">
    <property type="entry name" value="ZINC_FINGER_C2H2_1"/>
    <property type="match status" value="2"/>
</dbReference>
<dbReference type="InterPro" id="IPR036236">
    <property type="entry name" value="Znf_C2H2_sf"/>
</dbReference>
<dbReference type="PANTHER" id="PTHR24399">
    <property type="entry name" value="ZINC FINGER AND BTB DOMAIN-CONTAINING"/>
    <property type="match status" value="1"/>
</dbReference>
<reference evidence="11 12" key="1">
    <citation type="submission" date="2013-11" db="EMBL/GenBank/DDBJ databases">
        <title>Genome sequencing of Stegodyphus mimosarum.</title>
        <authorList>
            <person name="Bechsgaard J."/>
        </authorList>
    </citation>
    <scope>NUCLEOTIDE SEQUENCE [LARGE SCALE GENOMIC DNA]</scope>
</reference>
<dbReference type="Proteomes" id="UP000054359">
    <property type="component" value="Unassembled WGS sequence"/>
</dbReference>
<dbReference type="GO" id="GO:0008270">
    <property type="term" value="F:zinc ion binding"/>
    <property type="evidence" value="ECO:0007669"/>
    <property type="project" value="UniProtKB-KW"/>
</dbReference>
<evidence type="ECO:0000256" key="4">
    <source>
        <dbReference type="ARBA" id="ARBA00022833"/>
    </source>
</evidence>
<dbReference type="GO" id="GO:0000978">
    <property type="term" value="F:RNA polymerase II cis-regulatory region sequence-specific DNA binding"/>
    <property type="evidence" value="ECO:0007669"/>
    <property type="project" value="TreeGrafter"/>
</dbReference>
<dbReference type="InterPro" id="IPR013087">
    <property type="entry name" value="Znf_C2H2_type"/>
</dbReference>
<evidence type="ECO:0000313" key="12">
    <source>
        <dbReference type="Proteomes" id="UP000054359"/>
    </source>
</evidence>
<feature type="non-terminal residue" evidence="11">
    <location>
        <position position="408"/>
    </location>
</feature>
<feature type="region of interest" description="Disordered" evidence="9">
    <location>
        <begin position="221"/>
        <end position="253"/>
    </location>
</feature>
<keyword evidence="6" id="KW-0804">Transcription</keyword>
<keyword evidence="8" id="KW-0863">Zinc-finger</keyword>
<dbReference type="GO" id="GO:0001227">
    <property type="term" value="F:DNA-binding transcription repressor activity, RNA polymerase II-specific"/>
    <property type="evidence" value="ECO:0007669"/>
    <property type="project" value="TreeGrafter"/>
</dbReference>
<evidence type="ECO:0000256" key="8">
    <source>
        <dbReference type="PROSITE-ProRule" id="PRU00042"/>
    </source>
</evidence>
<evidence type="ECO:0000256" key="6">
    <source>
        <dbReference type="ARBA" id="ARBA00023163"/>
    </source>
</evidence>
<dbReference type="PANTHER" id="PTHR24399:SF23">
    <property type="entry name" value="C2H2-TYPE DOMAIN-CONTAINING PROTEIN"/>
    <property type="match status" value="1"/>
</dbReference>
<evidence type="ECO:0000256" key="9">
    <source>
        <dbReference type="SAM" id="MobiDB-lite"/>
    </source>
</evidence>
<keyword evidence="7" id="KW-0539">Nucleus</keyword>
<evidence type="ECO:0000313" key="11">
    <source>
        <dbReference type="EMBL" id="KFM74552.1"/>
    </source>
</evidence>
<dbReference type="Gene3D" id="3.30.160.60">
    <property type="entry name" value="Classic Zinc Finger"/>
    <property type="match status" value="1"/>
</dbReference>
<evidence type="ECO:0000259" key="10">
    <source>
        <dbReference type="PROSITE" id="PS50157"/>
    </source>
</evidence>
<sequence length="408" mass="46965">MKRSCKEKCLSTTISNWKQKRSSNTENDESDSDCVFIEEIITLSSNSIVLSSKRSEISIDNVTTSSKKFHLSQNYLCKICKNPVLYIVALENDKADDVKSKKKKKFCKSCQANLKEQSFHKNVLAKYTRAKTHACDVCEHSYSSSKKLEKHRKKNVCSPPHENVFLKPQEATQVQYSHLQSIYDHRMVITSTSFRDSGPFPRQSLHYSYLENVRDPRIAPSMSMDPQVMPPMTKDPRVVHSMSRDPQTVPSMTRDPRMISLTIRDSPMVTPVTCTTCCDTRYYGAPESPDTGCRISSQTNTPTYNQYPLLKGLLLQRDTLTFCHKMIIDNVTYLCNQCGSLVTHRYMYEKHLQVHTLLDAKVCDICQLAFSDYSNFDLHIQWHRNSARSHSRGYYMLSPTEPLEQLLY</sequence>
<keyword evidence="4" id="KW-0862">Zinc</keyword>
<comment type="subcellular location">
    <subcellularLocation>
        <location evidence="1">Nucleus</location>
    </subcellularLocation>
</comment>
<protein>
    <recommendedName>
        <fullName evidence="10">C2H2-type domain-containing protein</fullName>
    </recommendedName>
</protein>
<keyword evidence="12" id="KW-1185">Reference proteome</keyword>
<evidence type="ECO:0000256" key="7">
    <source>
        <dbReference type="ARBA" id="ARBA00023242"/>
    </source>
</evidence>
<keyword evidence="5" id="KW-0805">Transcription regulation</keyword>
<gene>
    <name evidence="11" type="ORF">X975_11433</name>
</gene>
<dbReference type="AlphaFoldDB" id="A0A087UB13"/>
<dbReference type="PROSITE" id="PS50157">
    <property type="entry name" value="ZINC_FINGER_C2H2_2"/>
    <property type="match status" value="1"/>
</dbReference>